<evidence type="ECO:0000313" key="3">
    <source>
        <dbReference type="Proteomes" id="UP001054902"/>
    </source>
</evidence>
<dbReference type="Proteomes" id="UP001054902">
    <property type="component" value="Unassembled WGS sequence"/>
</dbReference>
<feature type="transmembrane region" description="Helical" evidence="1">
    <location>
        <begin position="249"/>
        <end position="269"/>
    </location>
</feature>
<comment type="caution">
    <text evidence="2">The sequence shown here is derived from an EMBL/GenBank/DDBJ whole genome shotgun (WGS) entry which is preliminary data.</text>
</comment>
<organism evidence="2 3">
    <name type="scientific">Chaetoceros tenuissimus</name>
    <dbReference type="NCBI Taxonomy" id="426638"/>
    <lineage>
        <taxon>Eukaryota</taxon>
        <taxon>Sar</taxon>
        <taxon>Stramenopiles</taxon>
        <taxon>Ochrophyta</taxon>
        <taxon>Bacillariophyta</taxon>
        <taxon>Coscinodiscophyceae</taxon>
        <taxon>Chaetocerotophycidae</taxon>
        <taxon>Chaetocerotales</taxon>
        <taxon>Chaetocerotaceae</taxon>
        <taxon>Chaetoceros</taxon>
    </lineage>
</organism>
<feature type="transmembrane region" description="Helical" evidence="1">
    <location>
        <begin position="319"/>
        <end position="342"/>
    </location>
</feature>
<keyword evidence="1" id="KW-0472">Membrane</keyword>
<reference evidence="2 3" key="1">
    <citation type="journal article" date="2021" name="Sci. Rep.">
        <title>The genome of the diatom Chaetoceros tenuissimus carries an ancient integrated fragment of an extant virus.</title>
        <authorList>
            <person name="Hongo Y."/>
            <person name="Kimura K."/>
            <person name="Takaki Y."/>
            <person name="Yoshida Y."/>
            <person name="Baba S."/>
            <person name="Kobayashi G."/>
            <person name="Nagasaki K."/>
            <person name="Hano T."/>
            <person name="Tomaru Y."/>
        </authorList>
    </citation>
    <scope>NUCLEOTIDE SEQUENCE [LARGE SCALE GENOMIC DNA]</scope>
    <source>
        <strain evidence="2 3">NIES-3715</strain>
    </source>
</reference>
<keyword evidence="1" id="KW-0812">Transmembrane</keyword>
<feature type="transmembrane region" description="Helical" evidence="1">
    <location>
        <begin position="125"/>
        <end position="149"/>
    </location>
</feature>
<dbReference type="AlphaFoldDB" id="A0AAD3CDP2"/>
<keyword evidence="3" id="KW-1185">Reference proteome</keyword>
<accession>A0AAD3CDP2</accession>
<sequence length="358" mass="40553">MATSNDDEGLYLEEWLPDEKDPLVVEEGNYMKPEHSLKEENGGTLIRKSSIQFSIVDRIPPSFRSSVNQAAQGFRTSMLSLGTSFMTKSIYIKDSALKKVQAPEYTFGTLHLWRNMRNDVIDPNIYLKAATEFAFLALGIGWIVTALFIPEQIRSNPIKDRIGYNNACVRWDMPPTSYVAIIFVGATVHFGLRCSSISVLKYDLILEERLISRKKHMWAQRATCWYAMALLLVPVILVCTPLQHPNAHFAVFVNYIYAQLAMVSASYWTTKGSLDSLGNKVSYGILLICSVLAAMLGIIDFIAFQIYDSVKGDNFVIQVPIWFMKTLDISWFICLAIMPKVLPNDVLIRRKVDIVRSQ</sequence>
<gene>
    <name evidence="2" type="ORF">CTEN210_00701</name>
</gene>
<keyword evidence="1" id="KW-1133">Transmembrane helix</keyword>
<feature type="transmembrane region" description="Helical" evidence="1">
    <location>
        <begin position="281"/>
        <end position="307"/>
    </location>
</feature>
<name>A0AAD3CDP2_9STRA</name>
<protein>
    <submittedName>
        <fullName evidence="2">Uncharacterized protein</fullName>
    </submittedName>
</protein>
<proteinExistence type="predicted"/>
<feature type="transmembrane region" description="Helical" evidence="1">
    <location>
        <begin position="178"/>
        <end position="202"/>
    </location>
</feature>
<evidence type="ECO:0000256" key="1">
    <source>
        <dbReference type="SAM" id="Phobius"/>
    </source>
</evidence>
<evidence type="ECO:0000313" key="2">
    <source>
        <dbReference type="EMBL" id="GFH44227.1"/>
    </source>
</evidence>
<feature type="transmembrane region" description="Helical" evidence="1">
    <location>
        <begin position="223"/>
        <end position="243"/>
    </location>
</feature>
<dbReference type="EMBL" id="BLLK01000019">
    <property type="protein sequence ID" value="GFH44227.1"/>
    <property type="molecule type" value="Genomic_DNA"/>
</dbReference>